<evidence type="ECO:0000256" key="13">
    <source>
        <dbReference type="ARBA" id="ARBA00039103"/>
    </source>
</evidence>
<feature type="transmembrane region" description="Helical" evidence="15">
    <location>
        <begin position="399"/>
        <end position="428"/>
    </location>
</feature>
<feature type="domain" description="HMA" evidence="16">
    <location>
        <begin position="1"/>
        <end position="65"/>
    </location>
</feature>
<dbReference type="PRINTS" id="PR00119">
    <property type="entry name" value="CATATPASE"/>
</dbReference>
<dbReference type="EC" id="7.2.2.21" evidence="13"/>
<reference evidence="17" key="1">
    <citation type="submission" date="2020-10" db="EMBL/GenBank/DDBJ databases">
        <authorList>
            <person name="Gilroy R."/>
        </authorList>
    </citation>
    <scope>NUCLEOTIDE SEQUENCE</scope>
    <source>
        <strain evidence="17">ChiW16-3235</strain>
    </source>
</reference>
<keyword evidence="3 15" id="KW-1003">Cell membrane</keyword>
<dbReference type="InterPro" id="IPR023298">
    <property type="entry name" value="ATPase_P-typ_TM_dom_sf"/>
</dbReference>
<comment type="subcellular location">
    <subcellularLocation>
        <location evidence="1">Cell membrane</location>
        <topology evidence="1">Multi-pass membrane protein</topology>
    </subcellularLocation>
</comment>
<dbReference type="CDD" id="cd00371">
    <property type="entry name" value="HMA"/>
    <property type="match status" value="1"/>
</dbReference>
<dbReference type="Gene3D" id="3.30.70.100">
    <property type="match status" value="2"/>
</dbReference>
<dbReference type="NCBIfam" id="TIGR01512">
    <property type="entry name" value="ATPase-IB2_Cd"/>
    <property type="match status" value="1"/>
</dbReference>
<dbReference type="PROSITE" id="PS00154">
    <property type="entry name" value="ATPASE_E1_E2"/>
    <property type="match status" value="1"/>
</dbReference>
<dbReference type="EMBL" id="DVHK01000108">
    <property type="protein sequence ID" value="HIR67400.1"/>
    <property type="molecule type" value="Genomic_DNA"/>
</dbReference>
<keyword evidence="6 15" id="KW-0812">Transmembrane</keyword>
<evidence type="ECO:0000256" key="1">
    <source>
        <dbReference type="ARBA" id="ARBA00004651"/>
    </source>
</evidence>
<dbReference type="InterPro" id="IPR023214">
    <property type="entry name" value="HAD_sf"/>
</dbReference>
<dbReference type="GO" id="GO:0016887">
    <property type="term" value="F:ATP hydrolysis activity"/>
    <property type="evidence" value="ECO:0007669"/>
    <property type="project" value="InterPro"/>
</dbReference>
<feature type="transmembrane region" description="Helical" evidence="15">
    <location>
        <begin position="751"/>
        <end position="770"/>
    </location>
</feature>
<dbReference type="InterPro" id="IPR018303">
    <property type="entry name" value="ATPase_P-typ_P_site"/>
</dbReference>
<evidence type="ECO:0000256" key="14">
    <source>
        <dbReference type="ARBA" id="ARBA00049338"/>
    </source>
</evidence>
<dbReference type="PANTHER" id="PTHR48085:SF5">
    <property type="entry name" value="CADMIUM_ZINC-TRANSPORTING ATPASE HMA4-RELATED"/>
    <property type="match status" value="1"/>
</dbReference>
<dbReference type="InterPro" id="IPR023299">
    <property type="entry name" value="ATPase_P-typ_cyto_dom_N"/>
</dbReference>
<keyword evidence="8 15" id="KW-0547">Nucleotide-binding</keyword>
<feature type="transmembrane region" description="Helical" evidence="15">
    <location>
        <begin position="194"/>
        <end position="213"/>
    </location>
</feature>
<sequence>MNRTIKIEGLDCANCALELEAQIEDINGVNEAVVDFMAQKVIVDCEDEAFDKVIYLCNHFEDVKVVGQPERENNADAAPFTGGKRIKIKNLCCANCGRELEEELNAIEGVEATVDFMNMTVVLKAATPEAHDKAVYAITHFEDVEIDDGKPDKKGIVRGHFKEIIQIAISVIFFIPALVIDYAASGDVWQYIDYALYALAFIPVAYPVIWNTVRNLAAGKIFDENFLMTVAAIGAIILGIFTGDGLMEGVAVMLLYQIGELLQSIAVGSSRSSIARLMDLKSDTATLVKGNQTIVVAPEDLQVGDVILIKAGEKVPVDCTLLSGSTSLDMKSLSGEALPREVKEGDELLSGSINISKVIKAEVCREYRNSAVAKILELVEHSTARKAKPEKFITKFAKYYTPAVVIAAVLVAVLVPTIICAAQGAFLWETYRVWIYRSLSFLVISCPCALVISVPLSYFGGIGRCAKFGILVKGSTCLDELARATVAAFDKTGTLTEGVFAVKNYSSEEALNIAAAAEKFSSHPVAAAFLSVATPYVAENAEEVAGRGVKCTINGKTALCGNAQLLKENGVSFTPSDSLSTTIYVALNGKYMGVIEVDDLVKPDAAAAVAALKDGGITKAVMLTGDGQKRAAAVAGELGLDGCFAALLPDQKLEKARELKGEGGLIYVGDGINDAPVMTVADCAVSMGKVGSDAAIEASDIVLVSDNLSLLPRARRIAKGTRSIVFQNIIGSLAIKFAIMILSVAIPAFPLILAIFGDVGVMLLAILNAMRTHLIK</sequence>
<evidence type="ECO:0000256" key="2">
    <source>
        <dbReference type="ARBA" id="ARBA00006024"/>
    </source>
</evidence>
<dbReference type="NCBIfam" id="TIGR01525">
    <property type="entry name" value="ATPase-IB_hvy"/>
    <property type="match status" value="1"/>
</dbReference>
<dbReference type="InterPro" id="IPR027256">
    <property type="entry name" value="P-typ_ATPase_IB"/>
</dbReference>
<dbReference type="InterPro" id="IPR006121">
    <property type="entry name" value="HMA_dom"/>
</dbReference>
<feature type="transmembrane region" description="Helical" evidence="15">
    <location>
        <begin position="725"/>
        <end position="745"/>
    </location>
</feature>
<dbReference type="Pfam" id="PF00702">
    <property type="entry name" value="Hydrolase"/>
    <property type="match status" value="1"/>
</dbReference>
<protein>
    <recommendedName>
        <fullName evidence="13">Cd(2+)-exporting ATPase</fullName>
        <ecNumber evidence="13">7.2.2.21</ecNumber>
    </recommendedName>
</protein>
<keyword evidence="12 15" id="KW-0472">Membrane</keyword>
<proteinExistence type="inferred from homology"/>
<dbReference type="SFLD" id="SFLDF00027">
    <property type="entry name" value="p-type_atpase"/>
    <property type="match status" value="1"/>
</dbReference>
<evidence type="ECO:0000256" key="12">
    <source>
        <dbReference type="ARBA" id="ARBA00023136"/>
    </source>
</evidence>
<evidence type="ECO:0000256" key="9">
    <source>
        <dbReference type="ARBA" id="ARBA00022840"/>
    </source>
</evidence>
<evidence type="ECO:0000256" key="15">
    <source>
        <dbReference type="RuleBase" id="RU362081"/>
    </source>
</evidence>
<keyword evidence="10" id="KW-1278">Translocase</keyword>
<dbReference type="NCBIfam" id="TIGR01494">
    <property type="entry name" value="ATPase_P-type"/>
    <property type="match status" value="1"/>
</dbReference>
<dbReference type="InterPro" id="IPR036412">
    <property type="entry name" value="HAD-like_sf"/>
</dbReference>
<dbReference type="Gene3D" id="3.40.50.1000">
    <property type="entry name" value="HAD superfamily/HAD-like"/>
    <property type="match status" value="1"/>
</dbReference>
<evidence type="ECO:0000256" key="4">
    <source>
        <dbReference type="ARBA" id="ARBA00022539"/>
    </source>
</evidence>
<dbReference type="Pfam" id="PF00403">
    <property type="entry name" value="HMA"/>
    <property type="match status" value="1"/>
</dbReference>
<evidence type="ECO:0000256" key="11">
    <source>
        <dbReference type="ARBA" id="ARBA00022989"/>
    </source>
</evidence>
<evidence type="ECO:0000313" key="17">
    <source>
        <dbReference type="EMBL" id="HIR67400.1"/>
    </source>
</evidence>
<evidence type="ECO:0000256" key="6">
    <source>
        <dbReference type="ARBA" id="ARBA00022692"/>
    </source>
</evidence>
<feature type="transmembrane region" description="Helical" evidence="15">
    <location>
        <begin position="164"/>
        <end position="182"/>
    </location>
</feature>
<dbReference type="AlphaFoldDB" id="A0A9D1J9E8"/>
<dbReference type="InterPro" id="IPR001757">
    <property type="entry name" value="P_typ_ATPase"/>
</dbReference>
<dbReference type="SUPFAM" id="SSF55008">
    <property type="entry name" value="HMA, heavy metal-associated domain"/>
    <property type="match status" value="2"/>
</dbReference>
<evidence type="ECO:0000256" key="5">
    <source>
        <dbReference type="ARBA" id="ARBA00022553"/>
    </source>
</evidence>
<dbReference type="SUPFAM" id="SSF56784">
    <property type="entry name" value="HAD-like"/>
    <property type="match status" value="1"/>
</dbReference>
<evidence type="ECO:0000256" key="8">
    <source>
        <dbReference type="ARBA" id="ARBA00022741"/>
    </source>
</evidence>
<dbReference type="InterPro" id="IPR017969">
    <property type="entry name" value="Heavy-metal-associated_CS"/>
</dbReference>
<feature type="transmembrane region" description="Helical" evidence="15">
    <location>
        <begin position="249"/>
        <end position="268"/>
    </location>
</feature>
<dbReference type="GO" id="GO:0005886">
    <property type="term" value="C:plasma membrane"/>
    <property type="evidence" value="ECO:0007669"/>
    <property type="project" value="UniProtKB-SubCell"/>
</dbReference>
<dbReference type="GO" id="GO:0005524">
    <property type="term" value="F:ATP binding"/>
    <property type="evidence" value="ECO:0007669"/>
    <property type="project" value="UniProtKB-UniRule"/>
</dbReference>
<accession>A0A9D1J9E8</accession>
<evidence type="ECO:0000256" key="3">
    <source>
        <dbReference type="ARBA" id="ARBA00022475"/>
    </source>
</evidence>
<evidence type="ECO:0000313" key="18">
    <source>
        <dbReference type="Proteomes" id="UP000823913"/>
    </source>
</evidence>
<evidence type="ECO:0000256" key="10">
    <source>
        <dbReference type="ARBA" id="ARBA00022967"/>
    </source>
</evidence>
<dbReference type="SUPFAM" id="SSF81653">
    <property type="entry name" value="Calcium ATPase, transduction domain A"/>
    <property type="match status" value="1"/>
</dbReference>
<comment type="similarity">
    <text evidence="2 15">Belongs to the cation transport ATPase (P-type) (TC 3.A.3) family. Type IB subfamily.</text>
</comment>
<dbReference type="PANTHER" id="PTHR48085">
    <property type="entry name" value="CADMIUM/ZINC-TRANSPORTING ATPASE HMA2-RELATED"/>
    <property type="match status" value="1"/>
</dbReference>
<dbReference type="Gene3D" id="2.70.150.10">
    <property type="entry name" value="Calcium-transporting ATPase, cytoplasmic transduction domain A"/>
    <property type="match status" value="1"/>
</dbReference>
<dbReference type="GO" id="GO:0008551">
    <property type="term" value="F:P-type cadmium transporter activity"/>
    <property type="evidence" value="ECO:0007669"/>
    <property type="project" value="UniProtKB-EC"/>
</dbReference>
<dbReference type="SFLD" id="SFLDG00002">
    <property type="entry name" value="C1.7:_P-type_atpase_like"/>
    <property type="match status" value="1"/>
</dbReference>
<comment type="caution">
    <text evidence="17">The sequence shown here is derived from an EMBL/GenBank/DDBJ whole genome shotgun (WGS) entry which is preliminary data.</text>
</comment>
<dbReference type="SUPFAM" id="SSF81665">
    <property type="entry name" value="Calcium ATPase, transmembrane domain M"/>
    <property type="match status" value="1"/>
</dbReference>
<keyword evidence="11 15" id="KW-1133">Transmembrane helix</keyword>
<keyword evidence="5" id="KW-0597">Phosphoprotein</keyword>
<dbReference type="InterPro" id="IPR044492">
    <property type="entry name" value="P_typ_ATPase_HD_dom"/>
</dbReference>
<evidence type="ECO:0000259" key="16">
    <source>
        <dbReference type="PROSITE" id="PS50846"/>
    </source>
</evidence>
<dbReference type="InterPro" id="IPR051014">
    <property type="entry name" value="Cation_Transport_ATPase_IB"/>
</dbReference>
<feature type="transmembrane region" description="Helical" evidence="15">
    <location>
        <begin position="225"/>
        <end position="243"/>
    </location>
</feature>
<dbReference type="Proteomes" id="UP000823913">
    <property type="component" value="Unassembled WGS sequence"/>
</dbReference>
<dbReference type="InterPro" id="IPR008250">
    <property type="entry name" value="ATPase_P-typ_transduc_dom_A_sf"/>
</dbReference>
<name>A0A9D1J9E8_9FIRM</name>
<comment type="catalytic activity">
    <reaction evidence="14">
        <text>Cd(2+)(in) + ATP + H2O = Cd(2+)(out) + ADP + phosphate + H(+)</text>
        <dbReference type="Rhea" id="RHEA:12132"/>
        <dbReference type="ChEBI" id="CHEBI:15377"/>
        <dbReference type="ChEBI" id="CHEBI:15378"/>
        <dbReference type="ChEBI" id="CHEBI:30616"/>
        <dbReference type="ChEBI" id="CHEBI:43474"/>
        <dbReference type="ChEBI" id="CHEBI:48775"/>
        <dbReference type="ChEBI" id="CHEBI:456216"/>
        <dbReference type="EC" id="7.2.2.21"/>
    </reaction>
</comment>
<evidence type="ECO:0000256" key="7">
    <source>
        <dbReference type="ARBA" id="ARBA00022723"/>
    </source>
</evidence>
<dbReference type="SFLD" id="SFLDS00003">
    <property type="entry name" value="Haloacid_Dehalogenase"/>
    <property type="match status" value="1"/>
</dbReference>
<dbReference type="InterPro" id="IPR059000">
    <property type="entry name" value="ATPase_P-type_domA"/>
</dbReference>
<keyword evidence="7 15" id="KW-0479">Metal-binding</keyword>
<dbReference type="GO" id="GO:0046872">
    <property type="term" value="F:metal ion binding"/>
    <property type="evidence" value="ECO:0007669"/>
    <property type="project" value="UniProtKB-KW"/>
</dbReference>
<gene>
    <name evidence="17" type="primary">cadA</name>
    <name evidence="17" type="ORF">IAB94_05090</name>
</gene>
<keyword evidence="9 15" id="KW-0067">ATP-binding</keyword>
<organism evidence="17 18">
    <name type="scientific">Candidatus Coproplasma avicola</name>
    <dbReference type="NCBI Taxonomy" id="2840744"/>
    <lineage>
        <taxon>Bacteria</taxon>
        <taxon>Bacillati</taxon>
        <taxon>Bacillota</taxon>
        <taxon>Clostridia</taxon>
        <taxon>Eubacteriales</taxon>
        <taxon>Candidatus Coproplasma</taxon>
    </lineage>
</organism>
<dbReference type="InterPro" id="IPR036163">
    <property type="entry name" value="HMA_dom_sf"/>
</dbReference>
<keyword evidence="4" id="KW-0104">Cadmium</keyword>
<dbReference type="PROSITE" id="PS50846">
    <property type="entry name" value="HMA_2"/>
    <property type="match status" value="1"/>
</dbReference>
<feature type="transmembrane region" description="Helical" evidence="15">
    <location>
        <begin position="434"/>
        <end position="459"/>
    </location>
</feature>
<dbReference type="PROSITE" id="PS01047">
    <property type="entry name" value="HMA_1"/>
    <property type="match status" value="2"/>
</dbReference>
<reference evidence="17" key="2">
    <citation type="journal article" date="2021" name="PeerJ">
        <title>Extensive microbial diversity within the chicken gut microbiome revealed by metagenomics and culture.</title>
        <authorList>
            <person name="Gilroy R."/>
            <person name="Ravi A."/>
            <person name="Getino M."/>
            <person name="Pursley I."/>
            <person name="Horton D.L."/>
            <person name="Alikhan N.F."/>
            <person name="Baker D."/>
            <person name="Gharbi K."/>
            <person name="Hall N."/>
            <person name="Watson M."/>
            <person name="Adriaenssens E.M."/>
            <person name="Foster-Nyarko E."/>
            <person name="Jarju S."/>
            <person name="Secka A."/>
            <person name="Antonio M."/>
            <person name="Oren A."/>
            <person name="Chaudhuri R.R."/>
            <person name="La Ragione R."/>
            <person name="Hildebrand F."/>
            <person name="Pallen M.J."/>
        </authorList>
    </citation>
    <scope>NUCLEOTIDE SEQUENCE</scope>
    <source>
        <strain evidence="17">ChiW16-3235</strain>
    </source>
</reference>
<dbReference type="Gene3D" id="3.40.1110.10">
    <property type="entry name" value="Calcium-transporting ATPase, cytoplasmic domain N"/>
    <property type="match status" value="1"/>
</dbReference>
<dbReference type="Pfam" id="PF00122">
    <property type="entry name" value="E1-E2_ATPase"/>
    <property type="match status" value="1"/>
</dbReference>